<feature type="transmembrane region" description="Helical" evidence="4">
    <location>
        <begin position="320"/>
        <end position="338"/>
    </location>
</feature>
<proteinExistence type="predicted"/>
<keyword evidence="2 3" id="KW-0802">TPR repeat</keyword>
<dbReference type="Gene3D" id="1.25.40.10">
    <property type="entry name" value="Tetratricopeptide repeat domain"/>
    <property type="match status" value="1"/>
</dbReference>
<feature type="transmembrane region" description="Helical" evidence="4">
    <location>
        <begin position="296"/>
        <end position="314"/>
    </location>
</feature>
<dbReference type="SUPFAM" id="SSF48452">
    <property type="entry name" value="TPR-like"/>
    <property type="match status" value="1"/>
</dbReference>
<dbReference type="STRING" id="1279009.ADICEAN_04250"/>
<dbReference type="eggNOG" id="COG0457">
    <property type="taxonomic scope" value="Bacteria"/>
</dbReference>
<dbReference type="SMART" id="SM00028">
    <property type="entry name" value="TPR"/>
    <property type="match status" value="4"/>
</dbReference>
<keyword evidence="4" id="KW-0812">Transmembrane</keyword>
<dbReference type="InterPro" id="IPR019734">
    <property type="entry name" value="TPR_rpt"/>
</dbReference>
<name>M7N083_9BACT</name>
<organism evidence="5 6">
    <name type="scientific">Cesiribacter andamanensis AMV16</name>
    <dbReference type="NCBI Taxonomy" id="1279009"/>
    <lineage>
        <taxon>Bacteria</taxon>
        <taxon>Pseudomonadati</taxon>
        <taxon>Bacteroidota</taxon>
        <taxon>Cytophagia</taxon>
        <taxon>Cytophagales</taxon>
        <taxon>Cesiribacteraceae</taxon>
        <taxon>Cesiribacter</taxon>
    </lineage>
</organism>
<comment type="caution">
    <text evidence="5">The sequence shown here is derived from an EMBL/GenBank/DDBJ whole genome shotgun (WGS) entry which is preliminary data.</text>
</comment>
<keyword evidence="6" id="KW-1185">Reference proteome</keyword>
<keyword evidence="4" id="KW-0472">Membrane</keyword>
<gene>
    <name evidence="5" type="ORF">ADICEAN_04250</name>
</gene>
<dbReference type="InterPro" id="IPR011990">
    <property type="entry name" value="TPR-like_helical_dom_sf"/>
</dbReference>
<evidence type="ECO:0000256" key="3">
    <source>
        <dbReference type="PROSITE-ProRule" id="PRU00339"/>
    </source>
</evidence>
<dbReference type="InterPro" id="IPR051685">
    <property type="entry name" value="Ycf3/AcsC/BcsC/TPR_MFPF"/>
</dbReference>
<keyword evidence="1" id="KW-0677">Repeat</keyword>
<evidence type="ECO:0000313" key="5">
    <source>
        <dbReference type="EMBL" id="EMR00631.1"/>
    </source>
</evidence>
<evidence type="ECO:0000256" key="4">
    <source>
        <dbReference type="SAM" id="Phobius"/>
    </source>
</evidence>
<evidence type="ECO:0000256" key="1">
    <source>
        <dbReference type="ARBA" id="ARBA00022737"/>
    </source>
</evidence>
<dbReference type="PANTHER" id="PTHR44943">
    <property type="entry name" value="CELLULOSE SYNTHASE OPERON PROTEIN C"/>
    <property type="match status" value="1"/>
</dbReference>
<dbReference type="EMBL" id="AODQ01000228">
    <property type="protein sequence ID" value="EMR00631.1"/>
    <property type="molecule type" value="Genomic_DNA"/>
</dbReference>
<feature type="transmembrane region" description="Helical" evidence="4">
    <location>
        <begin position="195"/>
        <end position="216"/>
    </location>
</feature>
<dbReference type="Proteomes" id="UP000011910">
    <property type="component" value="Unassembled WGS sequence"/>
</dbReference>
<keyword evidence="4" id="KW-1133">Transmembrane helix</keyword>
<reference evidence="5 6" key="1">
    <citation type="journal article" date="2013" name="Genome Announc.">
        <title>Draft Genome Sequence of Cesiribacter andamanensis Strain AMV16T, Isolated from a Soil Sample from a Mud Volcano in the Andaman Islands, India.</title>
        <authorList>
            <person name="Shivaji S."/>
            <person name="Ara S."/>
            <person name="Begum Z."/>
            <person name="Srinivas T.N."/>
            <person name="Singh A."/>
            <person name="Kumar Pinnaka A."/>
        </authorList>
    </citation>
    <scope>NUCLEOTIDE SEQUENCE [LARGE SCALE GENOMIC DNA]</scope>
    <source>
        <strain evidence="5 6">AMV16</strain>
    </source>
</reference>
<feature type="transmembrane region" description="Helical" evidence="4">
    <location>
        <begin position="172"/>
        <end position="189"/>
    </location>
</feature>
<feature type="repeat" description="TPR" evidence="3">
    <location>
        <begin position="102"/>
        <end position="135"/>
    </location>
</feature>
<evidence type="ECO:0000256" key="2">
    <source>
        <dbReference type="ARBA" id="ARBA00022803"/>
    </source>
</evidence>
<dbReference type="PROSITE" id="PS50005">
    <property type="entry name" value="TPR"/>
    <property type="match status" value="2"/>
</dbReference>
<feature type="transmembrane region" description="Helical" evidence="4">
    <location>
        <begin position="267"/>
        <end position="284"/>
    </location>
</feature>
<dbReference type="PROSITE" id="PS50293">
    <property type="entry name" value="TPR_REGION"/>
    <property type="match status" value="1"/>
</dbReference>
<feature type="repeat" description="TPR" evidence="3">
    <location>
        <begin position="68"/>
        <end position="101"/>
    </location>
</feature>
<dbReference type="PANTHER" id="PTHR44943:SF8">
    <property type="entry name" value="TPR REPEAT-CONTAINING PROTEIN MJ0263"/>
    <property type="match status" value="1"/>
</dbReference>
<keyword evidence="5" id="KW-0449">Lipoprotein</keyword>
<dbReference type="Pfam" id="PF13181">
    <property type="entry name" value="TPR_8"/>
    <property type="match status" value="1"/>
</dbReference>
<feature type="transmembrane region" description="Helical" evidence="4">
    <location>
        <begin position="241"/>
        <end position="261"/>
    </location>
</feature>
<evidence type="ECO:0000313" key="6">
    <source>
        <dbReference type="Proteomes" id="UP000011910"/>
    </source>
</evidence>
<dbReference type="Pfam" id="PF13432">
    <property type="entry name" value="TPR_16"/>
    <property type="match status" value="1"/>
</dbReference>
<accession>M7N083</accession>
<dbReference type="AlphaFoldDB" id="M7N083"/>
<protein>
    <submittedName>
        <fullName evidence="5">Lipoprotein NlpI</fullName>
    </submittedName>
</protein>
<sequence>MVHYIHARVLYRQDRRKEAIASLHEAISLDPSDADYYGLLAAMLMDDLQFAPALEAAERGLSYDPEHVLCLNIRSRLLFKLDRKQEAVQTIDKALEQDPDNASTHANYGWAWLEKGDAKQALEHFRMALQLDPTMAYAKEGMKEALKGRYWVYRQYLRYAFWISNQSSKRQWIFIIGIYVIYRLVRSAAESNAELAPFLTPIILLYFLFVFSSWLMNPLGNLFLMLNTYGRYTLTESDRRAATFVGISLGISLLGFASWIATDLEGMLALGYLGFTLMIPLGSMDLPGKPKDRKFLNIYTLGLLLLGLGAVALALTSGELFNGCAILYLLGFFVYQWVANAKMTR</sequence>